<accession>A0ABV1I3N1</accession>
<proteinExistence type="predicted"/>
<evidence type="ECO:0000256" key="2">
    <source>
        <dbReference type="SAM" id="Coils"/>
    </source>
</evidence>
<organism evidence="5 6">
    <name type="scientific">Hominiventricola aquisgranensis</name>
    <dbReference type="NCBI Taxonomy" id="3133164"/>
    <lineage>
        <taxon>Bacteria</taxon>
        <taxon>Bacillati</taxon>
        <taxon>Bacillota</taxon>
        <taxon>Clostridia</taxon>
        <taxon>Lachnospirales</taxon>
        <taxon>Lachnospiraceae</taxon>
        <taxon>Hominiventricola</taxon>
    </lineage>
</organism>
<evidence type="ECO:0000256" key="1">
    <source>
        <dbReference type="PROSITE-ProRule" id="PRU00473"/>
    </source>
</evidence>
<dbReference type="Proteomes" id="UP001470288">
    <property type="component" value="Unassembled WGS sequence"/>
</dbReference>
<keyword evidence="1 3" id="KW-0472">Membrane</keyword>
<dbReference type="Pfam" id="PF00691">
    <property type="entry name" value="OmpA"/>
    <property type="match status" value="1"/>
</dbReference>
<keyword evidence="6" id="KW-1185">Reference proteome</keyword>
<dbReference type="InterPro" id="IPR036737">
    <property type="entry name" value="OmpA-like_sf"/>
</dbReference>
<sequence>MKNKRKGREVFQAPSYWQSYSDMMAALLLLFVLIIAITLGIYKMKTTDLEQAELQLNNTRTELEESEKERQASLQKLEDAYARQTMTEEELQSAYQMIDEARDELNSAKSELQDIVGIRTDIIGELQTKFSNSTMQVDPQTGSISFSTDVLFKYNSATLTAASKNTLKEVIPMYLDVLLQDNFRPYIAEIIIEGHTDTVGDYQSNMTLSFNRANSVAKFCLNSSNGLSKENIKVLEQLLTVNGRSFSDPVYKANTDIVDMPASRRVEIKFRLKEDEMIQKITEVLNQ</sequence>
<dbReference type="CDD" id="cd07185">
    <property type="entry name" value="OmpA_C-like"/>
    <property type="match status" value="1"/>
</dbReference>
<protein>
    <submittedName>
        <fullName evidence="5">OmpA family protein</fullName>
    </submittedName>
</protein>
<evidence type="ECO:0000313" key="6">
    <source>
        <dbReference type="Proteomes" id="UP001470288"/>
    </source>
</evidence>
<dbReference type="InterPro" id="IPR050330">
    <property type="entry name" value="Bact_OuterMem_StrucFunc"/>
</dbReference>
<keyword evidence="3" id="KW-0812">Transmembrane</keyword>
<keyword evidence="3" id="KW-1133">Transmembrane helix</keyword>
<evidence type="ECO:0000259" key="4">
    <source>
        <dbReference type="PROSITE" id="PS51123"/>
    </source>
</evidence>
<feature type="coiled-coil region" evidence="2">
    <location>
        <begin position="42"/>
        <end position="118"/>
    </location>
</feature>
<dbReference type="PROSITE" id="PS51123">
    <property type="entry name" value="OMPA_2"/>
    <property type="match status" value="1"/>
</dbReference>
<evidence type="ECO:0000256" key="3">
    <source>
        <dbReference type="SAM" id="Phobius"/>
    </source>
</evidence>
<dbReference type="Gene3D" id="3.30.1330.60">
    <property type="entry name" value="OmpA-like domain"/>
    <property type="match status" value="1"/>
</dbReference>
<dbReference type="EMBL" id="JBBMFC010000022">
    <property type="protein sequence ID" value="MEQ2579508.1"/>
    <property type="molecule type" value="Genomic_DNA"/>
</dbReference>
<comment type="caution">
    <text evidence="5">The sequence shown here is derived from an EMBL/GenBank/DDBJ whole genome shotgun (WGS) entry which is preliminary data.</text>
</comment>
<dbReference type="InterPro" id="IPR006665">
    <property type="entry name" value="OmpA-like"/>
</dbReference>
<keyword evidence="2" id="KW-0175">Coiled coil</keyword>
<dbReference type="SUPFAM" id="SSF103088">
    <property type="entry name" value="OmpA-like"/>
    <property type="match status" value="1"/>
</dbReference>
<dbReference type="PANTHER" id="PTHR30329:SF21">
    <property type="entry name" value="LIPOPROTEIN YIAD-RELATED"/>
    <property type="match status" value="1"/>
</dbReference>
<reference evidence="5 6" key="1">
    <citation type="submission" date="2024-03" db="EMBL/GenBank/DDBJ databases">
        <title>Human intestinal bacterial collection.</title>
        <authorList>
            <person name="Pauvert C."/>
            <person name="Hitch T.C.A."/>
            <person name="Clavel T."/>
        </authorList>
    </citation>
    <scope>NUCLEOTIDE SEQUENCE [LARGE SCALE GENOMIC DNA]</scope>
    <source>
        <strain evidence="5 6">CLA-AA-H78B</strain>
    </source>
</reference>
<name>A0ABV1I3N1_9FIRM</name>
<evidence type="ECO:0000313" key="5">
    <source>
        <dbReference type="EMBL" id="MEQ2579508.1"/>
    </source>
</evidence>
<feature type="transmembrane region" description="Helical" evidence="3">
    <location>
        <begin position="20"/>
        <end position="42"/>
    </location>
</feature>
<gene>
    <name evidence="5" type="ORF">WMO62_11810</name>
</gene>
<dbReference type="RefSeq" id="WP_117496002.1">
    <property type="nucleotide sequence ID" value="NZ_JBBMFC010000022.1"/>
</dbReference>
<dbReference type="PANTHER" id="PTHR30329">
    <property type="entry name" value="STATOR ELEMENT OF FLAGELLAR MOTOR COMPLEX"/>
    <property type="match status" value="1"/>
</dbReference>
<feature type="domain" description="OmpA-like" evidence="4">
    <location>
        <begin position="139"/>
        <end position="274"/>
    </location>
</feature>